<reference evidence="2" key="1">
    <citation type="submission" date="2022-11" db="UniProtKB">
        <authorList>
            <consortium name="WormBaseParasite"/>
        </authorList>
    </citation>
    <scope>IDENTIFICATION</scope>
</reference>
<evidence type="ECO:0000313" key="2">
    <source>
        <dbReference type="WBParaSite" id="nRc.2.0.1.t23557-RA"/>
    </source>
</evidence>
<dbReference type="AlphaFoldDB" id="A0A915JBM1"/>
<sequence length="165" mass="18394">WLSKKDGNEDLAQCSLCKTDLKAHKKSLIDHTETAKHKSRVSDSVVAHNCRSIKDFDQKAIDDTGSTELKISMFVAERTSLNCVDHLGIMLKGLCATNTNCHLSNIKNYLLLLLLLPMPFIQGIATDGASVKSSKCQSELREIYQSLFDKVPLKFVQNAPTQWLS</sequence>
<proteinExistence type="predicted"/>
<dbReference type="WBParaSite" id="nRc.2.0.1.t23557-RA">
    <property type="protein sequence ID" value="nRc.2.0.1.t23557-RA"/>
    <property type="gene ID" value="nRc.2.0.1.g23557"/>
</dbReference>
<name>A0A915JBM1_ROMCU</name>
<keyword evidence="1" id="KW-1185">Reference proteome</keyword>
<organism evidence="1 2">
    <name type="scientific">Romanomermis culicivorax</name>
    <name type="common">Nematode worm</name>
    <dbReference type="NCBI Taxonomy" id="13658"/>
    <lineage>
        <taxon>Eukaryota</taxon>
        <taxon>Metazoa</taxon>
        <taxon>Ecdysozoa</taxon>
        <taxon>Nematoda</taxon>
        <taxon>Enoplea</taxon>
        <taxon>Dorylaimia</taxon>
        <taxon>Mermithida</taxon>
        <taxon>Mermithoidea</taxon>
        <taxon>Mermithidae</taxon>
        <taxon>Romanomermis</taxon>
    </lineage>
</organism>
<evidence type="ECO:0000313" key="1">
    <source>
        <dbReference type="Proteomes" id="UP000887565"/>
    </source>
</evidence>
<dbReference type="Proteomes" id="UP000887565">
    <property type="component" value="Unplaced"/>
</dbReference>
<protein>
    <submittedName>
        <fullName evidence="2">BED-type domain-containing protein</fullName>
    </submittedName>
</protein>
<accession>A0A915JBM1</accession>